<feature type="domain" description="PPIase FKBP-type" evidence="8">
    <location>
        <begin position="178"/>
        <end position="264"/>
    </location>
</feature>
<dbReference type="PANTHER" id="PTHR43811">
    <property type="entry name" value="FKBP-TYPE PEPTIDYL-PROLYL CIS-TRANS ISOMERASE FKPA"/>
    <property type="match status" value="1"/>
</dbReference>
<proteinExistence type="inferred from homology"/>
<comment type="catalytic activity">
    <reaction evidence="1 5 6">
        <text>[protein]-peptidylproline (omega=180) = [protein]-peptidylproline (omega=0)</text>
        <dbReference type="Rhea" id="RHEA:16237"/>
        <dbReference type="Rhea" id="RHEA-COMP:10747"/>
        <dbReference type="Rhea" id="RHEA-COMP:10748"/>
        <dbReference type="ChEBI" id="CHEBI:83833"/>
        <dbReference type="ChEBI" id="CHEBI:83834"/>
        <dbReference type="EC" id="5.2.1.8"/>
    </reaction>
</comment>
<dbReference type="InterPro" id="IPR046357">
    <property type="entry name" value="PPIase_dom_sf"/>
</dbReference>
<evidence type="ECO:0000313" key="9">
    <source>
        <dbReference type="EMBL" id="QDU34832.1"/>
    </source>
</evidence>
<accession>A0A517YX79</accession>
<dbReference type="Gene3D" id="3.10.50.40">
    <property type="match status" value="1"/>
</dbReference>
<evidence type="ECO:0000256" key="5">
    <source>
        <dbReference type="PROSITE-ProRule" id="PRU00277"/>
    </source>
</evidence>
<gene>
    <name evidence="9" type="primary">mip</name>
    <name evidence="9" type="ORF">KS4_29080</name>
</gene>
<dbReference type="GO" id="GO:0006457">
    <property type="term" value="P:protein folding"/>
    <property type="evidence" value="ECO:0007669"/>
    <property type="project" value="InterPro"/>
</dbReference>
<evidence type="ECO:0000256" key="2">
    <source>
        <dbReference type="ARBA" id="ARBA00006577"/>
    </source>
</evidence>
<feature type="signal peptide" evidence="7">
    <location>
        <begin position="1"/>
        <end position="25"/>
    </location>
</feature>
<evidence type="ECO:0000256" key="6">
    <source>
        <dbReference type="RuleBase" id="RU003915"/>
    </source>
</evidence>
<evidence type="ECO:0000256" key="3">
    <source>
        <dbReference type="ARBA" id="ARBA00023110"/>
    </source>
</evidence>
<evidence type="ECO:0000313" key="10">
    <source>
        <dbReference type="Proteomes" id="UP000317369"/>
    </source>
</evidence>
<feature type="chain" id="PRO_5022213422" description="Peptidyl-prolyl cis-trans isomerase" evidence="7">
    <location>
        <begin position="26"/>
        <end position="269"/>
    </location>
</feature>
<protein>
    <recommendedName>
        <fullName evidence="6">Peptidyl-prolyl cis-trans isomerase</fullName>
        <ecNumber evidence="6">5.2.1.8</ecNumber>
    </recommendedName>
</protein>
<dbReference type="InterPro" id="IPR001179">
    <property type="entry name" value="PPIase_FKBP_dom"/>
</dbReference>
<dbReference type="Proteomes" id="UP000317369">
    <property type="component" value="Chromosome"/>
</dbReference>
<dbReference type="AlphaFoldDB" id="A0A517YX79"/>
<evidence type="ECO:0000256" key="1">
    <source>
        <dbReference type="ARBA" id="ARBA00000971"/>
    </source>
</evidence>
<organism evidence="9 10">
    <name type="scientific">Poriferisphaera corsica</name>
    <dbReference type="NCBI Taxonomy" id="2528020"/>
    <lineage>
        <taxon>Bacteria</taxon>
        <taxon>Pseudomonadati</taxon>
        <taxon>Planctomycetota</taxon>
        <taxon>Phycisphaerae</taxon>
        <taxon>Phycisphaerales</taxon>
        <taxon>Phycisphaeraceae</taxon>
        <taxon>Poriferisphaera</taxon>
    </lineage>
</organism>
<dbReference type="PROSITE" id="PS50059">
    <property type="entry name" value="FKBP_PPIASE"/>
    <property type="match status" value="1"/>
</dbReference>
<dbReference type="InterPro" id="IPR036944">
    <property type="entry name" value="PPIase_FKBP_N_sf"/>
</dbReference>
<dbReference type="RefSeq" id="WP_200761270.1">
    <property type="nucleotide sequence ID" value="NZ_CP036425.1"/>
</dbReference>
<dbReference type="PANTHER" id="PTHR43811:SF19">
    <property type="entry name" value="39 KDA FK506-BINDING NUCLEAR PROTEIN"/>
    <property type="match status" value="1"/>
</dbReference>
<dbReference type="GO" id="GO:0003755">
    <property type="term" value="F:peptidyl-prolyl cis-trans isomerase activity"/>
    <property type="evidence" value="ECO:0007669"/>
    <property type="project" value="UniProtKB-UniRule"/>
</dbReference>
<evidence type="ECO:0000259" key="8">
    <source>
        <dbReference type="PROSITE" id="PS50059"/>
    </source>
</evidence>
<dbReference type="InterPro" id="IPR000774">
    <property type="entry name" value="PPIase_FKBP_N"/>
</dbReference>
<evidence type="ECO:0000256" key="7">
    <source>
        <dbReference type="SAM" id="SignalP"/>
    </source>
</evidence>
<dbReference type="Gene3D" id="1.10.287.460">
    <property type="entry name" value="Peptidyl-prolyl cis-trans isomerase, FKBP-type, N-terminal domain"/>
    <property type="match status" value="1"/>
</dbReference>
<dbReference type="Pfam" id="PF01346">
    <property type="entry name" value="FKBP_N"/>
    <property type="match status" value="1"/>
</dbReference>
<sequence length="269" mass="28982" precursor="true">MDMKKLAVSGLLGLVMASAPLLVWAQDGDEAAKPEVNMQDLVAAMPAEVDEAKASYAIGLNLAYQLQSQKDQLEQLGMGINIDEVLKGVQAGLSADEEDWAMTKDEAQTALQAYFQQAMLKQMAEAEKKQAELGKTAGVDASSDFLKKNAEREGVVVLPSGLQYEVIEEGEGDSPTEADTVKVDYEGKLVDGTVFDSSFARGEPIEFPLNGVIKGWTEGLQYMKPGATYMLYIPSDLGYGERGAPPNIPANAALIFKVQLHDVKKASTE</sequence>
<keyword evidence="4 5" id="KW-0413">Isomerase</keyword>
<keyword evidence="10" id="KW-1185">Reference proteome</keyword>
<keyword evidence="3 5" id="KW-0697">Rotamase</keyword>
<dbReference type="KEGG" id="pcor:KS4_29080"/>
<name>A0A517YX79_9BACT</name>
<dbReference type="Pfam" id="PF00254">
    <property type="entry name" value="FKBP_C"/>
    <property type="match status" value="1"/>
</dbReference>
<keyword evidence="7" id="KW-0732">Signal</keyword>
<evidence type="ECO:0000256" key="4">
    <source>
        <dbReference type="ARBA" id="ARBA00023235"/>
    </source>
</evidence>
<dbReference type="EC" id="5.2.1.8" evidence="6"/>
<reference evidence="9 10" key="1">
    <citation type="submission" date="2019-02" db="EMBL/GenBank/DDBJ databases">
        <title>Deep-cultivation of Planctomycetes and their phenomic and genomic characterization uncovers novel biology.</title>
        <authorList>
            <person name="Wiegand S."/>
            <person name="Jogler M."/>
            <person name="Boedeker C."/>
            <person name="Pinto D."/>
            <person name="Vollmers J."/>
            <person name="Rivas-Marin E."/>
            <person name="Kohn T."/>
            <person name="Peeters S.H."/>
            <person name="Heuer A."/>
            <person name="Rast P."/>
            <person name="Oberbeckmann S."/>
            <person name="Bunk B."/>
            <person name="Jeske O."/>
            <person name="Meyerdierks A."/>
            <person name="Storesund J.E."/>
            <person name="Kallscheuer N."/>
            <person name="Luecker S."/>
            <person name="Lage O.M."/>
            <person name="Pohl T."/>
            <person name="Merkel B.J."/>
            <person name="Hornburger P."/>
            <person name="Mueller R.-W."/>
            <person name="Bruemmer F."/>
            <person name="Labrenz M."/>
            <person name="Spormann A.M."/>
            <person name="Op den Camp H."/>
            <person name="Overmann J."/>
            <person name="Amann R."/>
            <person name="Jetten M.S.M."/>
            <person name="Mascher T."/>
            <person name="Medema M.H."/>
            <person name="Devos D.P."/>
            <person name="Kaster A.-K."/>
            <person name="Ovreas L."/>
            <person name="Rohde M."/>
            <person name="Galperin M.Y."/>
            <person name="Jogler C."/>
        </authorList>
    </citation>
    <scope>NUCLEOTIDE SEQUENCE [LARGE SCALE GENOMIC DNA]</scope>
    <source>
        <strain evidence="9 10">KS4</strain>
    </source>
</reference>
<dbReference type="SUPFAM" id="SSF54534">
    <property type="entry name" value="FKBP-like"/>
    <property type="match status" value="1"/>
</dbReference>
<dbReference type="FunFam" id="3.10.50.40:FF:000006">
    <property type="entry name" value="Peptidyl-prolyl cis-trans isomerase"/>
    <property type="match status" value="1"/>
</dbReference>
<dbReference type="EMBL" id="CP036425">
    <property type="protein sequence ID" value="QDU34832.1"/>
    <property type="molecule type" value="Genomic_DNA"/>
</dbReference>
<comment type="similarity">
    <text evidence="2 6">Belongs to the FKBP-type PPIase family.</text>
</comment>